<name>A0A379DGT1_9PORP</name>
<keyword evidence="1" id="KW-0472">Membrane</keyword>
<keyword evidence="1" id="KW-1133">Transmembrane helix</keyword>
<proteinExistence type="predicted"/>
<evidence type="ECO:0000256" key="1">
    <source>
        <dbReference type="SAM" id="Phobius"/>
    </source>
</evidence>
<keyword evidence="1" id="KW-0812">Transmembrane</keyword>
<dbReference type="AlphaFoldDB" id="A0A379DGT1"/>
<dbReference type="RefSeq" id="WP_018361332.1">
    <property type="nucleotide sequence ID" value="NZ_UGTI01000001.1"/>
</dbReference>
<accession>A0A379DGT1</accession>
<evidence type="ECO:0000313" key="2">
    <source>
        <dbReference type="EMBL" id="SUB77352.1"/>
    </source>
</evidence>
<feature type="transmembrane region" description="Helical" evidence="1">
    <location>
        <begin position="108"/>
        <end position="127"/>
    </location>
</feature>
<sequence>MTISETQQAIELDKILEAAIKTNSRVVETIIAPEVAQDLGEILEQANCGRYLGAGTFMVYPSGLEVAKQGGFHKKLIDANREAERIREKDRLQEELIRRQIRALKREPYLISISIVSTVIAILSFLFK</sequence>
<evidence type="ECO:0000313" key="3">
    <source>
        <dbReference type="Proteomes" id="UP000254263"/>
    </source>
</evidence>
<organism evidence="2 3">
    <name type="scientific">Porphyromonas macacae</name>
    <dbReference type="NCBI Taxonomy" id="28115"/>
    <lineage>
        <taxon>Bacteria</taxon>
        <taxon>Pseudomonadati</taxon>
        <taxon>Bacteroidota</taxon>
        <taxon>Bacteroidia</taxon>
        <taxon>Bacteroidales</taxon>
        <taxon>Porphyromonadaceae</taxon>
        <taxon>Porphyromonas</taxon>
    </lineage>
</organism>
<dbReference type="Proteomes" id="UP000254263">
    <property type="component" value="Unassembled WGS sequence"/>
</dbReference>
<protein>
    <submittedName>
        <fullName evidence="2">Uncharacterized protein</fullName>
    </submittedName>
</protein>
<reference evidence="2 3" key="1">
    <citation type="submission" date="2018-06" db="EMBL/GenBank/DDBJ databases">
        <authorList>
            <consortium name="Pathogen Informatics"/>
            <person name="Doyle S."/>
        </authorList>
    </citation>
    <scope>NUCLEOTIDE SEQUENCE [LARGE SCALE GENOMIC DNA]</scope>
    <source>
        <strain evidence="2 3">NCTC13100</strain>
    </source>
</reference>
<gene>
    <name evidence="2" type="ORF">NCTC13100_00473</name>
</gene>
<dbReference type="EMBL" id="UGTI01000001">
    <property type="protein sequence ID" value="SUB77352.1"/>
    <property type="molecule type" value="Genomic_DNA"/>
</dbReference>